<accession>A0AA43PGQ4</accession>
<feature type="transmembrane region" description="Helical" evidence="1">
    <location>
        <begin position="17"/>
        <end position="37"/>
    </location>
</feature>
<protein>
    <submittedName>
        <fullName evidence="2">Uncharacterized protein</fullName>
    </submittedName>
</protein>
<evidence type="ECO:0000313" key="2">
    <source>
        <dbReference type="EMBL" id="MDH7959431.1"/>
    </source>
</evidence>
<comment type="caution">
    <text evidence="2">The sequence shown here is derived from an EMBL/GenBank/DDBJ whole genome shotgun (WGS) entry which is preliminary data.</text>
</comment>
<keyword evidence="1" id="KW-1133">Transmembrane helix</keyword>
<organism evidence="2 3">
    <name type="scientific">Lactococcus garvieae</name>
    <dbReference type="NCBI Taxonomy" id="1363"/>
    <lineage>
        <taxon>Bacteria</taxon>
        <taxon>Bacillati</taxon>
        <taxon>Bacillota</taxon>
        <taxon>Bacilli</taxon>
        <taxon>Lactobacillales</taxon>
        <taxon>Streptococcaceae</taxon>
        <taxon>Lactococcus</taxon>
    </lineage>
</organism>
<dbReference type="Proteomes" id="UP001157396">
    <property type="component" value="Unassembled WGS sequence"/>
</dbReference>
<dbReference type="EMBL" id="JARYTV010000002">
    <property type="protein sequence ID" value="MDH7959431.1"/>
    <property type="molecule type" value="Genomic_DNA"/>
</dbReference>
<dbReference type="AlphaFoldDB" id="A0AA43PGQ4"/>
<gene>
    <name evidence="2" type="ORF">QHR29_02985</name>
</gene>
<name>A0AA43PGQ4_9LACT</name>
<evidence type="ECO:0000256" key="1">
    <source>
        <dbReference type="SAM" id="Phobius"/>
    </source>
</evidence>
<keyword evidence="1" id="KW-0472">Membrane</keyword>
<sequence>MINETISYKIKKEVKHLSVFEALMLAVAFTTLMLKIYNRK</sequence>
<keyword evidence="1" id="KW-0812">Transmembrane</keyword>
<dbReference type="RefSeq" id="WP_265149414.1">
    <property type="nucleotide sequence ID" value="NZ_AP026069.1"/>
</dbReference>
<evidence type="ECO:0000313" key="3">
    <source>
        <dbReference type="Proteomes" id="UP001157396"/>
    </source>
</evidence>
<proteinExistence type="predicted"/>
<reference evidence="2" key="1">
    <citation type="submission" date="2023-04" db="EMBL/GenBank/DDBJ databases">
        <title>Genomic analysis of Lactococcus garvieae isolates.</title>
        <authorList>
            <person name="Zhanghang C."/>
        </authorList>
    </citation>
    <scope>NUCLEOTIDE SEQUENCE</scope>
    <source>
        <strain evidence="2">ZB-1</strain>
    </source>
</reference>